<evidence type="ECO:0000259" key="7">
    <source>
        <dbReference type="PROSITE" id="PS51012"/>
    </source>
</evidence>
<dbReference type="PANTHER" id="PTHR43027">
    <property type="entry name" value="DOXORUBICIN RESISTANCE ABC TRANSPORTER PERMEASE PROTEIN DRRC-RELATED"/>
    <property type="match status" value="1"/>
</dbReference>
<feature type="domain" description="ABC transmembrane type-2" evidence="7">
    <location>
        <begin position="20"/>
        <end position="248"/>
    </location>
</feature>
<dbReference type="InterPro" id="IPR052902">
    <property type="entry name" value="ABC-2_transporter"/>
</dbReference>
<feature type="transmembrane region" description="Helical" evidence="6">
    <location>
        <begin position="20"/>
        <end position="41"/>
    </location>
</feature>
<feature type="transmembrane region" description="Helical" evidence="6">
    <location>
        <begin position="224"/>
        <end position="245"/>
    </location>
</feature>
<dbReference type="PIRSF" id="PIRSF006648">
    <property type="entry name" value="DrrB"/>
    <property type="match status" value="1"/>
</dbReference>
<dbReference type="InterPro" id="IPR047817">
    <property type="entry name" value="ABC2_TM_bact-type"/>
</dbReference>
<evidence type="ECO:0000256" key="1">
    <source>
        <dbReference type="ARBA" id="ARBA00004141"/>
    </source>
</evidence>
<evidence type="ECO:0000256" key="4">
    <source>
        <dbReference type="ARBA" id="ARBA00023136"/>
    </source>
</evidence>
<evidence type="ECO:0000313" key="8">
    <source>
        <dbReference type="EMBL" id="MVU82370.1"/>
    </source>
</evidence>
<keyword evidence="9" id="KW-1185">Reference proteome</keyword>
<evidence type="ECO:0000256" key="3">
    <source>
        <dbReference type="ARBA" id="ARBA00022989"/>
    </source>
</evidence>
<keyword evidence="2 6" id="KW-0812">Transmembrane</keyword>
<accession>A0A7K1V6V5</accession>
<keyword evidence="3 6" id="KW-1133">Transmembrane helix</keyword>
<dbReference type="AlphaFoldDB" id="A0A7K1V6V5"/>
<dbReference type="GO" id="GO:0140359">
    <property type="term" value="F:ABC-type transporter activity"/>
    <property type="evidence" value="ECO:0007669"/>
    <property type="project" value="InterPro"/>
</dbReference>
<evidence type="ECO:0000313" key="9">
    <source>
        <dbReference type="Proteomes" id="UP000466794"/>
    </source>
</evidence>
<dbReference type="InterPro" id="IPR000412">
    <property type="entry name" value="ABC_2_transport"/>
</dbReference>
<evidence type="ECO:0000256" key="2">
    <source>
        <dbReference type="ARBA" id="ARBA00022692"/>
    </source>
</evidence>
<dbReference type="RefSeq" id="WP_157391987.1">
    <property type="nucleotide sequence ID" value="NZ_WRPP01000009.1"/>
</dbReference>
<proteinExistence type="inferred from homology"/>
<keyword evidence="6" id="KW-1003">Cell membrane</keyword>
<protein>
    <recommendedName>
        <fullName evidence="6">Transport permease protein</fullName>
    </recommendedName>
</protein>
<keyword evidence="5" id="KW-0046">Antibiotic resistance</keyword>
<keyword evidence="4 6" id="KW-0472">Membrane</keyword>
<dbReference type="Pfam" id="PF01061">
    <property type="entry name" value="ABC2_membrane"/>
    <property type="match status" value="1"/>
</dbReference>
<feature type="transmembrane region" description="Helical" evidence="6">
    <location>
        <begin position="168"/>
        <end position="185"/>
    </location>
</feature>
<dbReference type="PRINTS" id="PR00164">
    <property type="entry name" value="ABC2TRNSPORT"/>
</dbReference>
<organism evidence="8 9">
    <name type="scientific">Nocardia terrae</name>
    <dbReference type="NCBI Taxonomy" id="2675851"/>
    <lineage>
        <taxon>Bacteria</taxon>
        <taxon>Bacillati</taxon>
        <taxon>Actinomycetota</taxon>
        <taxon>Actinomycetes</taxon>
        <taxon>Mycobacteriales</taxon>
        <taxon>Nocardiaceae</taxon>
        <taxon>Nocardia</taxon>
    </lineage>
</organism>
<feature type="transmembrane region" description="Helical" evidence="6">
    <location>
        <begin position="61"/>
        <end position="82"/>
    </location>
</feature>
<dbReference type="EMBL" id="WRPP01000009">
    <property type="protein sequence ID" value="MVU82370.1"/>
    <property type="molecule type" value="Genomic_DNA"/>
</dbReference>
<feature type="transmembrane region" description="Helical" evidence="6">
    <location>
        <begin position="139"/>
        <end position="161"/>
    </location>
</feature>
<gene>
    <name evidence="8" type="ORF">GPX89_34710</name>
</gene>
<comment type="caution">
    <text evidence="8">The sequence shown here is derived from an EMBL/GenBank/DDBJ whole genome shotgun (WGS) entry which is preliminary data.</text>
</comment>
<evidence type="ECO:0000256" key="6">
    <source>
        <dbReference type="RuleBase" id="RU361157"/>
    </source>
</evidence>
<dbReference type="PANTHER" id="PTHR43027:SF2">
    <property type="entry name" value="TRANSPORT PERMEASE PROTEIN"/>
    <property type="match status" value="1"/>
</dbReference>
<dbReference type="GO" id="GO:0046677">
    <property type="term" value="P:response to antibiotic"/>
    <property type="evidence" value="ECO:0007669"/>
    <property type="project" value="UniProtKB-KW"/>
</dbReference>
<comment type="subcellular location">
    <subcellularLocation>
        <location evidence="6">Cell membrane</location>
        <topology evidence="6">Multi-pass membrane protein</topology>
    </subcellularLocation>
    <subcellularLocation>
        <location evidence="1">Membrane</location>
        <topology evidence="1">Multi-pass membrane protein</topology>
    </subcellularLocation>
</comment>
<reference evidence="8 9" key="1">
    <citation type="submission" date="2019-12" db="EMBL/GenBank/DDBJ databases">
        <title>Nocardia sp. nov. ET3-3 isolated from soil.</title>
        <authorList>
            <person name="Kanchanasin P."/>
            <person name="Tanasupawat S."/>
            <person name="Yuki M."/>
            <person name="Kudo T."/>
        </authorList>
    </citation>
    <scope>NUCLEOTIDE SEQUENCE [LARGE SCALE GENOMIC DNA]</scope>
    <source>
        <strain evidence="8 9">ET3-3</strain>
    </source>
</reference>
<dbReference type="Proteomes" id="UP000466794">
    <property type="component" value="Unassembled WGS sequence"/>
</dbReference>
<sequence>MRLFVKLTWVELKLFVREPLNLVFTLGFPALVVWILGAAFGNVPDPKTDAFRGIGAMDYYVPGYVGLAIASVGLIGIPVHLAGYRERGVLRRFRASGLPAWTLLAAQVVVTVVLAAVGSVALITVGVLAYDVHAPRDPLAALLAFLLCALSFAAIGVLLAAVLPTARAAQGIGVIAFFVMMFLAGTDGPRALFGHTLRRIGDVLPLTHVVTVLQDAWVGFPVNLAALLTVVAFLVVSALLSVRLLRWD</sequence>
<dbReference type="PROSITE" id="PS51012">
    <property type="entry name" value="ABC_TM2"/>
    <property type="match status" value="1"/>
</dbReference>
<name>A0A7K1V6V5_9NOCA</name>
<evidence type="ECO:0000256" key="5">
    <source>
        <dbReference type="ARBA" id="ARBA00023251"/>
    </source>
</evidence>
<dbReference type="InterPro" id="IPR013525">
    <property type="entry name" value="ABC2_TM"/>
</dbReference>
<dbReference type="GO" id="GO:0043190">
    <property type="term" value="C:ATP-binding cassette (ABC) transporter complex"/>
    <property type="evidence" value="ECO:0007669"/>
    <property type="project" value="InterPro"/>
</dbReference>
<feature type="transmembrane region" description="Helical" evidence="6">
    <location>
        <begin position="103"/>
        <end position="127"/>
    </location>
</feature>
<comment type="similarity">
    <text evidence="6">Belongs to the ABC-2 integral membrane protein family.</text>
</comment>
<keyword evidence="6" id="KW-0813">Transport</keyword>